<dbReference type="Proteomes" id="UP000238426">
    <property type="component" value="Unassembled WGS sequence"/>
</dbReference>
<dbReference type="EMBL" id="PXOQ01000006">
    <property type="protein sequence ID" value="PSG91759.1"/>
    <property type="molecule type" value="Genomic_DNA"/>
</dbReference>
<keyword evidence="2" id="KW-1185">Reference proteome</keyword>
<sequence length="176" mass="19697">MKWLGFSLVFLLVAFAISKEHSCKPNQELFLSPSKFYQISKDQDDVIGQIQEKLTSLGVTDLIIEYSNNGEVSIRYYSAYQPDFIQSHLEEEFHVTVDTISNPNSTNSGFDGVIVVERKNEVNRNLDISLSAFLKPAKANSENVQLNCKKELSGFSQKAYSNTEHNTANVRAGPVA</sequence>
<dbReference type="RefSeq" id="WP_181256191.1">
    <property type="nucleotide sequence ID" value="NZ_PXOQ01000006.1"/>
</dbReference>
<organism evidence="1 2">
    <name type="scientific">Aurantibacter aestuarii</name>
    <dbReference type="NCBI Taxonomy" id="1266046"/>
    <lineage>
        <taxon>Bacteria</taxon>
        <taxon>Pseudomonadati</taxon>
        <taxon>Bacteroidota</taxon>
        <taxon>Flavobacteriia</taxon>
        <taxon>Flavobacteriales</taxon>
        <taxon>Flavobacteriaceae</taxon>
        <taxon>Aurantibacter</taxon>
    </lineage>
</organism>
<evidence type="ECO:0000313" key="2">
    <source>
        <dbReference type="Proteomes" id="UP000238426"/>
    </source>
</evidence>
<protein>
    <submittedName>
        <fullName evidence="1">Uncharacterized protein</fullName>
    </submittedName>
</protein>
<accession>A0A2T1NG61</accession>
<comment type="caution">
    <text evidence="1">The sequence shown here is derived from an EMBL/GenBank/DDBJ whole genome shotgun (WGS) entry which is preliminary data.</text>
</comment>
<dbReference type="AlphaFoldDB" id="A0A2T1NG61"/>
<name>A0A2T1NG61_9FLAO</name>
<gene>
    <name evidence="1" type="ORF">C7H52_01185</name>
</gene>
<evidence type="ECO:0000313" key="1">
    <source>
        <dbReference type="EMBL" id="PSG91759.1"/>
    </source>
</evidence>
<reference evidence="1 2" key="1">
    <citation type="submission" date="2018-03" db="EMBL/GenBank/DDBJ databases">
        <title>Mesoflavibacter sp. HG37 and Mesoflavibacter sp. HG96 sp.nov., two marine bacteria isolated from seawater of Western Pacific Ocean.</title>
        <authorList>
            <person name="Cheng H."/>
            <person name="Wu Y.-H."/>
            <person name="Guo L.-L."/>
            <person name="Xu X.-W."/>
        </authorList>
    </citation>
    <scope>NUCLEOTIDE SEQUENCE [LARGE SCALE GENOMIC DNA]</scope>
    <source>
        <strain evidence="1 2">KCTC 32269</strain>
    </source>
</reference>
<proteinExistence type="predicted"/>